<keyword evidence="2 5" id="KW-0560">Oxidoreductase</keyword>
<evidence type="ECO:0000256" key="4">
    <source>
        <dbReference type="PROSITE-ProRule" id="PRU10007"/>
    </source>
</evidence>
<accession>A0A1I0XYI4</accession>
<dbReference type="GO" id="GO:0016620">
    <property type="term" value="F:oxidoreductase activity, acting on the aldehyde or oxo group of donors, NAD or NADP as acceptor"/>
    <property type="evidence" value="ECO:0007669"/>
    <property type="project" value="InterPro"/>
</dbReference>
<dbReference type="InterPro" id="IPR029510">
    <property type="entry name" value="Ald_DH_CS_GLU"/>
</dbReference>
<dbReference type="PROSITE" id="PS00070">
    <property type="entry name" value="ALDEHYDE_DEHYDR_CYS"/>
    <property type="match status" value="1"/>
</dbReference>
<evidence type="ECO:0000256" key="5">
    <source>
        <dbReference type="RuleBase" id="RU003345"/>
    </source>
</evidence>
<evidence type="ECO:0000259" key="6">
    <source>
        <dbReference type="Pfam" id="PF00171"/>
    </source>
</evidence>
<dbReference type="InterPro" id="IPR016163">
    <property type="entry name" value="Ald_DH_C"/>
</dbReference>
<dbReference type="InterPro" id="IPR016161">
    <property type="entry name" value="Ald_DH/histidinol_DH"/>
</dbReference>
<evidence type="ECO:0000313" key="8">
    <source>
        <dbReference type="Proteomes" id="UP000243799"/>
    </source>
</evidence>
<keyword evidence="8" id="KW-1185">Reference proteome</keyword>
<evidence type="ECO:0000256" key="1">
    <source>
        <dbReference type="ARBA" id="ARBA00009986"/>
    </source>
</evidence>
<dbReference type="Gene3D" id="3.40.605.10">
    <property type="entry name" value="Aldehyde Dehydrogenase, Chain A, domain 1"/>
    <property type="match status" value="1"/>
</dbReference>
<gene>
    <name evidence="7" type="ORF">SAMN05216266_10474</name>
</gene>
<dbReference type="PANTHER" id="PTHR42986:SF1">
    <property type="entry name" value="BENZALDEHYDE DEHYDROGENASE YFMT"/>
    <property type="match status" value="1"/>
</dbReference>
<dbReference type="InterPro" id="IPR016160">
    <property type="entry name" value="Ald_DH_CS_CYS"/>
</dbReference>
<sequence length="486" mass="50487">MTLLDIATWEKKVFLGGWASANGSVAEVLEPATGTVLGHVGTASPADIDAACARAATAQRAWEDRSFEDRAAILRRAGQLFEEHAEEIGTWIVREAGSVRAKAEIETRMAAQECYAAAALAAHPSGEVLPSADGRLSLSRRVAAGVVGVIAPFNFPLVLSIRAVAPALALGNSVVLKPDTRTAVCGGVALAAVFAEAGVPEDVLHVLPGAADAGAALVENRYTRVIAFTGSTAAGRKVGVAAASRLKRAHLELGGNSAVIVLPDADVEAAAAAGAWGSYLHQGQICMAAGRHLVHESIADDYVRVLAEKARALAVGDPFTQQVALGPIIDTGQRDTVHRLVTASVEEGATLVEGGTYEGLYYRPTVLDNVRRDTAAYCQEVFGPVAPVLRYGSVEEAIDLACDSEYGLSLSVLSADAMAAWDVARRIPSGLVHINDQTVGDSAHVPFGGVGASGNGGRVGGAVANLEAFTETQWATIQGPIQRYPF</sequence>
<keyword evidence="3" id="KW-0520">NAD</keyword>
<name>A0A1I0XYI4_9PSEU</name>
<dbReference type="AlphaFoldDB" id="A0A1I0XYI4"/>
<dbReference type="Pfam" id="PF00171">
    <property type="entry name" value="Aldedh"/>
    <property type="match status" value="1"/>
</dbReference>
<comment type="similarity">
    <text evidence="1 5">Belongs to the aldehyde dehydrogenase family.</text>
</comment>
<proteinExistence type="inferred from homology"/>
<dbReference type="EMBL" id="FOKG01000004">
    <property type="protein sequence ID" value="SFB05380.1"/>
    <property type="molecule type" value="Genomic_DNA"/>
</dbReference>
<dbReference type="InterPro" id="IPR016162">
    <property type="entry name" value="Ald_DH_N"/>
</dbReference>
<protein>
    <submittedName>
        <fullName evidence="7">Benzaldehyde dehydrogenase (NAD+)</fullName>
    </submittedName>
</protein>
<feature type="active site" evidence="4">
    <location>
        <position position="252"/>
    </location>
</feature>
<dbReference type="PANTHER" id="PTHR42986">
    <property type="entry name" value="BENZALDEHYDE DEHYDROGENASE YFMT"/>
    <property type="match status" value="1"/>
</dbReference>
<dbReference type="Proteomes" id="UP000243799">
    <property type="component" value="Unassembled WGS sequence"/>
</dbReference>
<reference evidence="8" key="1">
    <citation type="submission" date="2016-10" db="EMBL/GenBank/DDBJ databases">
        <authorList>
            <person name="Varghese N."/>
            <person name="Submissions S."/>
        </authorList>
    </citation>
    <scope>NUCLEOTIDE SEQUENCE [LARGE SCALE GENOMIC DNA]</scope>
    <source>
        <strain evidence="8">CGMCC 4.3568</strain>
    </source>
</reference>
<dbReference type="PROSITE" id="PS00687">
    <property type="entry name" value="ALDEHYDE_DEHYDR_GLU"/>
    <property type="match status" value="1"/>
</dbReference>
<evidence type="ECO:0000313" key="7">
    <source>
        <dbReference type="EMBL" id="SFB05380.1"/>
    </source>
</evidence>
<dbReference type="Gene3D" id="3.40.309.10">
    <property type="entry name" value="Aldehyde Dehydrogenase, Chain A, domain 2"/>
    <property type="match status" value="1"/>
</dbReference>
<dbReference type="STRING" id="490629.SAMN05216266_10474"/>
<feature type="domain" description="Aldehyde dehydrogenase" evidence="6">
    <location>
        <begin position="18"/>
        <end position="474"/>
    </location>
</feature>
<evidence type="ECO:0000256" key="2">
    <source>
        <dbReference type="ARBA" id="ARBA00023002"/>
    </source>
</evidence>
<dbReference type="SUPFAM" id="SSF53720">
    <property type="entry name" value="ALDH-like"/>
    <property type="match status" value="1"/>
</dbReference>
<dbReference type="OrthoDB" id="3802174at2"/>
<organism evidence="7 8">
    <name type="scientific">Amycolatopsis marina</name>
    <dbReference type="NCBI Taxonomy" id="490629"/>
    <lineage>
        <taxon>Bacteria</taxon>
        <taxon>Bacillati</taxon>
        <taxon>Actinomycetota</taxon>
        <taxon>Actinomycetes</taxon>
        <taxon>Pseudonocardiales</taxon>
        <taxon>Pseudonocardiaceae</taxon>
        <taxon>Amycolatopsis</taxon>
    </lineage>
</organism>
<dbReference type="RefSeq" id="WP_091671766.1">
    <property type="nucleotide sequence ID" value="NZ_FOKG01000004.1"/>
</dbReference>
<dbReference type="InterPro" id="IPR015590">
    <property type="entry name" value="Aldehyde_DH_dom"/>
</dbReference>
<evidence type="ECO:0000256" key="3">
    <source>
        <dbReference type="ARBA" id="ARBA00023027"/>
    </source>
</evidence>